<dbReference type="InterPro" id="IPR003959">
    <property type="entry name" value="ATPase_AAA_core"/>
</dbReference>
<dbReference type="InterPro" id="IPR027417">
    <property type="entry name" value="P-loop_NTPase"/>
</dbReference>
<gene>
    <name evidence="3" type="ORF">PV662_33530</name>
</gene>
<reference evidence="3 4" key="1">
    <citation type="journal article" date="2023" name="Microb. Genom.">
        <title>Mesoterricola silvestris gen. nov., sp. nov., Mesoterricola sediminis sp. nov., Geothrix oryzae sp. nov., Geothrix edaphica sp. nov., Geothrix rubra sp. nov., and Geothrix limicola sp. nov., six novel members of Acidobacteriota isolated from soils.</title>
        <authorList>
            <person name="Weisberg A.J."/>
            <person name="Pearce E."/>
            <person name="Kramer C.G."/>
            <person name="Chang J.H."/>
            <person name="Clarke C.R."/>
        </authorList>
    </citation>
    <scope>NUCLEOTIDE SEQUENCE [LARGE SCALE GENOMIC DNA]</scope>
    <source>
        <strain evidence="3 4">ID09-01A</strain>
    </source>
</reference>
<dbReference type="InterPro" id="IPR014555">
    <property type="entry name" value="RecF-like"/>
</dbReference>
<organism evidence="3 4">
    <name type="scientific">Streptomyces europaeiscabiei</name>
    <dbReference type="NCBI Taxonomy" id="146819"/>
    <lineage>
        <taxon>Bacteria</taxon>
        <taxon>Bacillati</taxon>
        <taxon>Actinomycetota</taxon>
        <taxon>Actinomycetes</taxon>
        <taxon>Kitasatosporales</taxon>
        <taxon>Streptomycetaceae</taxon>
        <taxon>Streptomyces</taxon>
    </lineage>
</organism>
<keyword evidence="4" id="KW-1185">Reference proteome</keyword>
<feature type="domain" description="ATPase AAA-type core" evidence="2">
    <location>
        <begin position="28"/>
        <end position="314"/>
    </location>
</feature>
<evidence type="ECO:0000313" key="3">
    <source>
        <dbReference type="EMBL" id="MDX3704592.1"/>
    </source>
</evidence>
<evidence type="ECO:0000313" key="4">
    <source>
        <dbReference type="Proteomes" id="UP001271274"/>
    </source>
</evidence>
<dbReference type="Pfam" id="PF13304">
    <property type="entry name" value="AAA_21"/>
    <property type="match status" value="1"/>
</dbReference>
<dbReference type="Gene3D" id="3.40.50.300">
    <property type="entry name" value="P-loop containing nucleotide triphosphate hydrolases"/>
    <property type="match status" value="2"/>
</dbReference>
<dbReference type="SUPFAM" id="SSF52540">
    <property type="entry name" value="P-loop containing nucleoside triphosphate hydrolases"/>
    <property type="match status" value="1"/>
</dbReference>
<evidence type="ECO:0000259" key="2">
    <source>
        <dbReference type="Pfam" id="PF13304"/>
    </source>
</evidence>
<keyword evidence="1" id="KW-0742">SOS response</keyword>
<evidence type="ECO:0000256" key="1">
    <source>
        <dbReference type="ARBA" id="ARBA00023236"/>
    </source>
</evidence>
<name>A0ABU4NQX1_9ACTN</name>
<dbReference type="PIRSF" id="PIRSF029347">
    <property type="entry name" value="RecF"/>
    <property type="match status" value="1"/>
</dbReference>
<dbReference type="PANTHER" id="PTHR32182">
    <property type="entry name" value="DNA REPLICATION AND REPAIR PROTEIN RECF"/>
    <property type="match status" value="1"/>
</dbReference>
<comment type="caution">
    <text evidence="3">The sequence shown here is derived from an EMBL/GenBank/DDBJ whole genome shotgun (WGS) entry which is preliminary data.</text>
</comment>
<dbReference type="Proteomes" id="UP001271274">
    <property type="component" value="Unassembled WGS sequence"/>
</dbReference>
<dbReference type="RefSeq" id="WP_319063168.1">
    <property type="nucleotide sequence ID" value="NZ_JARAYT010000016.1"/>
</dbReference>
<accession>A0ABU4NQX1</accession>
<proteinExistence type="predicted"/>
<protein>
    <submittedName>
        <fullName evidence="3">AAA family ATPase</fullName>
    </submittedName>
</protein>
<keyword evidence="1" id="KW-0227">DNA damage</keyword>
<sequence>MSPYKVSEVTVEGYASIRSSTLALGDGVTVLVGANGAGKSNVVGALELLGRMADGDLALEVGLRGGAQALQYAGPRAEKGIRLRVSAAPYRYEAHLLPAASDTFVFAEEKGHFHEWGNGRPLEENFGRGHRESLLREKEEEQLSRLAGPVRGILAGCRVFHFQDTGREAPVKQLGYAADNEALRPDAGNLAAFLLRLQRSRSNSYRRIVRAVKSVAPFFRDFLLAEEPGGKIRLRWTQEGVDAVFPAEALSDGTLRYICLCVLLLQPDPPALLTLDEPELGLHPYAIVQLADLLRSVAVRSQVVIATQSVTLLNQFSLDEIVVVEREDGSTVLKRPDRQALRGWLDDYSLGELWEKNVLGGRPTPEQPLQGRLG</sequence>
<dbReference type="EMBL" id="JARAYU010000015">
    <property type="protein sequence ID" value="MDX3704592.1"/>
    <property type="molecule type" value="Genomic_DNA"/>
</dbReference>
<dbReference type="PANTHER" id="PTHR32182:SF22">
    <property type="entry name" value="ATP-DEPENDENT ENDONUCLEASE, OLD FAMILY-RELATED"/>
    <property type="match status" value="1"/>
</dbReference>